<reference evidence="2" key="1">
    <citation type="journal article" date="2019" name="Int. J. Syst. Evol. Microbiol.">
        <title>The Global Catalogue of Microorganisms (GCM) 10K type strain sequencing project: providing services to taxonomists for standard genome sequencing and annotation.</title>
        <authorList>
            <consortium name="The Broad Institute Genomics Platform"/>
            <consortium name="The Broad Institute Genome Sequencing Center for Infectious Disease"/>
            <person name="Wu L."/>
            <person name="Ma J."/>
        </authorList>
    </citation>
    <scope>NUCLEOTIDE SEQUENCE [LARGE SCALE GENOMIC DNA]</scope>
    <source>
        <strain evidence="2">JCM 17591</strain>
    </source>
</reference>
<name>A0ABP7ZWJ8_9MICO</name>
<proteinExistence type="predicted"/>
<dbReference type="Gene3D" id="3.30.1330.100">
    <property type="entry name" value="CofE-like"/>
    <property type="match status" value="1"/>
</dbReference>
<sequence>MELFANEGKQIDVVVNGVSYPRHTIKTRFITPNESYLGLIEQYVLPHFERGDVLFSASKIVSIASGNVIDPDTIKVTPLARWLSSKVDADLQKGAGVGVPLKMQYAIDTVGVPRILLGAAAAVIGKVIFRRKGWFYVVTGPKVVGIDGLGDDYGDPDEFHRQGIPLPDNAQELSDEVLVKLGIPLVITDINDFGGSILAISKSLLAQKTKNELHDLVRDNPFGQGHQQTPFVLVKGVFA</sequence>
<protein>
    <recommendedName>
        <fullName evidence="3">F420-0--gamma-glutamyl ligase</fullName>
    </recommendedName>
</protein>
<comment type="caution">
    <text evidence="1">The sequence shown here is derived from an EMBL/GenBank/DDBJ whole genome shotgun (WGS) entry which is preliminary data.</text>
</comment>
<dbReference type="Proteomes" id="UP001501079">
    <property type="component" value="Unassembled WGS sequence"/>
</dbReference>
<evidence type="ECO:0008006" key="3">
    <source>
        <dbReference type="Google" id="ProtNLM"/>
    </source>
</evidence>
<dbReference type="EMBL" id="BAABBW010000002">
    <property type="protein sequence ID" value="GAA4172108.1"/>
    <property type="molecule type" value="Genomic_DNA"/>
</dbReference>
<keyword evidence="2" id="KW-1185">Reference proteome</keyword>
<gene>
    <name evidence="1" type="ORF">GCM10022287_12470</name>
</gene>
<dbReference type="SUPFAM" id="SSF144010">
    <property type="entry name" value="CofE-like"/>
    <property type="match status" value="1"/>
</dbReference>
<organism evidence="1 2">
    <name type="scientific">Gryllotalpicola koreensis</name>
    <dbReference type="NCBI Taxonomy" id="993086"/>
    <lineage>
        <taxon>Bacteria</taxon>
        <taxon>Bacillati</taxon>
        <taxon>Actinomycetota</taxon>
        <taxon>Actinomycetes</taxon>
        <taxon>Micrococcales</taxon>
        <taxon>Microbacteriaceae</taxon>
        <taxon>Gryllotalpicola</taxon>
    </lineage>
</organism>
<evidence type="ECO:0000313" key="1">
    <source>
        <dbReference type="EMBL" id="GAA4172108.1"/>
    </source>
</evidence>
<evidence type="ECO:0000313" key="2">
    <source>
        <dbReference type="Proteomes" id="UP001501079"/>
    </source>
</evidence>
<dbReference type="RefSeq" id="WP_344752427.1">
    <property type="nucleotide sequence ID" value="NZ_BAABBW010000002.1"/>
</dbReference>
<accession>A0ABP7ZWJ8</accession>